<dbReference type="Proteomes" id="UP001221757">
    <property type="component" value="Unassembled WGS sequence"/>
</dbReference>
<proteinExistence type="predicted"/>
<sequence>MDAIASRRFLASNVVWPADKFFIPHGGLLRFLHDNLRFKVFLVMSTLFTDAYVSTAVPTLTTSQRQEIRYCMRDIVRHMFFVAQIRQNEFRVAYCTIPVLPQSAWTFHVILAMLRVVGFEGDGEVVAAGECPVGGHPTGGKVVYAQADFFLGAALATCTHDEQCDIPVTFDYADYDTDGLVTQFFYRRRRPTQLHPIPVFDPSEEDCALADLAMTWGRPADTPVEPARRVEPLTDAEAAVNAVVTAGVVATAAAVEQIQAQESVSNGKAKSALTPTRRSCRLLSAQLTASESLAEGEVRSVRKRAPLIGSPLSARSSKRSLWFQAAMDASLVGGNWSHSLPCASSSGGSMPDLISASCSSPDEHFSD</sequence>
<evidence type="ECO:0000313" key="1">
    <source>
        <dbReference type="EMBL" id="KAJ7691990.1"/>
    </source>
</evidence>
<gene>
    <name evidence="1" type="ORF">B0H17DRAFT_1200829</name>
</gene>
<organism evidence="1 2">
    <name type="scientific">Mycena rosella</name>
    <name type="common">Pink bonnet</name>
    <name type="synonym">Agaricus rosellus</name>
    <dbReference type="NCBI Taxonomy" id="1033263"/>
    <lineage>
        <taxon>Eukaryota</taxon>
        <taxon>Fungi</taxon>
        <taxon>Dikarya</taxon>
        <taxon>Basidiomycota</taxon>
        <taxon>Agaricomycotina</taxon>
        <taxon>Agaricomycetes</taxon>
        <taxon>Agaricomycetidae</taxon>
        <taxon>Agaricales</taxon>
        <taxon>Marasmiineae</taxon>
        <taxon>Mycenaceae</taxon>
        <taxon>Mycena</taxon>
    </lineage>
</organism>
<protein>
    <submittedName>
        <fullName evidence="1">Uncharacterized protein</fullName>
    </submittedName>
</protein>
<evidence type="ECO:0000313" key="2">
    <source>
        <dbReference type="Proteomes" id="UP001221757"/>
    </source>
</evidence>
<dbReference type="AlphaFoldDB" id="A0AAD7GKC6"/>
<comment type="caution">
    <text evidence="1">The sequence shown here is derived from an EMBL/GenBank/DDBJ whole genome shotgun (WGS) entry which is preliminary data.</text>
</comment>
<dbReference type="EMBL" id="JARKIE010000055">
    <property type="protein sequence ID" value="KAJ7691990.1"/>
    <property type="molecule type" value="Genomic_DNA"/>
</dbReference>
<accession>A0AAD7GKC6</accession>
<name>A0AAD7GKC6_MYCRO</name>
<keyword evidence="2" id="KW-1185">Reference proteome</keyword>
<reference evidence="1" key="1">
    <citation type="submission" date="2023-03" db="EMBL/GenBank/DDBJ databases">
        <title>Massive genome expansion in bonnet fungi (Mycena s.s.) driven by repeated elements and novel gene families across ecological guilds.</title>
        <authorList>
            <consortium name="Lawrence Berkeley National Laboratory"/>
            <person name="Harder C.B."/>
            <person name="Miyauchi S."/>
            <person name="Viragh M."/>
            <person name="Kuo A."/>
            <person name="Thoen E."/>
            <person name="Andreopoulos B."/>
            <person name="Lu D."/>
            <person name="Skrede I."/>
            <person name="Drula E."/>
            <person name="Henrissat B."/>
            <person name="Morin E."/>
            <person name="Kohler A."/>
            <person name="Barry K."/>
            <person name="LaButti K."/>
            <person name="Morin E."/>
            <person name="Salamov A."/>
            <person name="Lipzen A."/>
            <person name="Mereny Z."/>
            <person name="Hegedus B."/>
            <person name="Baldrian P."/>
            <person name="Stursova M."/>
            <person name="Weitz H."/>
            <person name="Taylor A."/>
            <person name="Grigoriev I.V."/>
            <person name="Nagy L.G."/>
            <person name="Martin F."/>
            <person name="Kauserud H."/>
        </authorList>
    </citation>
    <scope>NUCLEOTIDE SEQUENCE</scope>
    <source>
        <strain evidence="1">CBHHK067</strain>
    </source>
</reference>